<evidence type="ECO:0000313" key="2">
    <source>
        <dbReference type="EMBL" id="AXR76137.1"/>
    </source>
</evidence>
<keyword evidence="2" id="KW-0614">Plasmid</keyword>
<feature type="transmembrane region" description="Helical" evidence="1">
    <location>
        <begin position="9"/>
        <end position="27"/>
    </location>
</feature>
<name>A0A346P9E2_9EURY</name>
<dbReference type="KEGG" id="nan:AArc1_4020"/>
<accession>A0A346P9E2</accession>
<reference evidence="2 3" key="1">
    <citation type="submission" date="2017-10" db="EMBL/GenBank/DDBJ databases">
        <title>Phenotypic and genomic properties of facultatively anaerobic sulfur-reducing natronoarchaea from hypersaline soda lakes.</title>
        <authorList>
            <person name="Sorokin D.Y."/>
            <person name="Kublanov I.V."/>
            <person name="Roman P."/>
            <person name="Sinninghe Damste J.S."/>
            <person name="Golyshin P.N."/>
            <person name="Rojo D."/>
            <person name="Ciordia S."/>
            <person name="Mena Md.C."/>
            <person name="Ferrer M."/>
            <person name="Messina E."/>
            <person name="Smedile F."/>
            <person name="La Spada G."/>
            <person name="La Cono V."/>
            <person name="Yakimov M.M."/>
        </authorList>
    </citation>
    <scope>NUCLEOTIDE SEQUENCE [LARGE SCALE GENOMIC DNA]</scope>
    <source>
        <strain evidence="2 3">AArc1</strain>
        <plasmid evidence="3">paarc1-01</plasmid>
    </source>
</reference>
<dbReference type="AlphaFoldDB" id="A0A346P9E2"/>
<protein>
    <submittedName>
        <fullName evidence="2">Uncharacterized protein</fullName>
    </submittedName>
</protein>
<evidence type="ECO:0000313" key="3">
    <source>
        <dbReference type="Proteomes" id="UP000258707"/>
    </source>
</evidence>
<keyword evidence="1" id="KW-0472">Membrane</keyword>
<gene>
    <name evidence="2" type="ORF">AArc1_4020</name>
</gene>
<dbReference type="Proteomes" id="UP000258707">
    <property type="component" value="Plasmid pAArc1-01"/>
</dbReference>
<geneLocation type="plasmid" evidence="3">
    <name>paarc1-01</name>
</geneLocation>
<proteinExistence type="predicted"/>
<evidence type="ECO:0000256" key="1">
    <source>
        <dbReference type="SAM" id="Phobius"/>
    </source>
</evidence>
<dbReference type="EMBL" id="CP024045">
    <property type="protein sequence ID" value="AXR76137.1"/>
    <property type="molecule type" value="Genomic_DNA"/>
</dbReference>
<keyword evidence="1" id="KW-0812">Transmembrane</keyword>
<organism evidence="2 3">
    <name type="scientific">Natrarchaeobaculum sulfurireducens</name>
    <dbReference type="NCBI Taxonomy" id="2044521"/>
    <lineage>
        <taxon>Archaea</taxon>
        <taxon>Methanobacteriati</taxon>
        <taxon>Methanobacteriota</taxon>
        <taxon>Stenosarchaea group</taxon>
        <taxon>Halobacteria</taxon>
        <taxon>Halobacteriales</taxon>
        <taxon>Natrialbaceae</taxon>
        <taxon>Natrarchaeobaculum</taxon>
    </lineage>
</organism>
<sequence>MIERSDLNMAWWNFVAFVFGLSFWHHLKQERRQTTLSDRIEIEPGSYETLFFALEEPGQCQYSIEVLDGPPIETVLLDGHEFRALEAKREYRYYEEGSLWEVNHASRSIDLSAGEYVLLIGLPVDFAVEYGDYPLESTIADVDLDVSY</sequence>
<keyword evidence="1" id="KW-1133">Transmembrane helix</keyword>